<accession>A0A1M6CNQ4</accession>
<feature type="domain" description="PilZ" evidence="1">
    <location>
        <begin position="9"/>
        <end position="109"/>
    </location>
</feature>
<name>A0A1M6CNQ4_9FIRM</name>
<sequence>MRTTVLENKREYFRLDLKPPLCASMRIVLIDGQPKKTGSTSVCIEDIGAGGLRFISHLKFPESRRIILEFDSRICGQYYKFWGSVVRAEKKEEGIWEYAIAFYVDEPTRSKYITLFNQLAVKLYKFKQWGSCDICPKEEPMECLRSRC</sequence>
<evidence type="ECO:0000313" key="3">
    <source>
        <dbReference type="Proteomes" id="UP000184536"/>
    </source>
</evidence>
<organism evidence="2 3">
    <name type="scientific">Geosporobacter subterraneus DSM 17957</name>
    <dbReference type="NCBI Taxonomy" id="1121919"/>
    <lineage>
        <taxon>Bacteria</taxon>
        <taxon>Bacillati</taxon>
        <taxon>Bacillota</taxon>
        <taxon>Clostridia</taxon>
        <taxon>Peptostreptococcales</taxon>
        <taxon>Thermotaleaceae</taxon>
        <taxon>Geosporobacter</taxon>
    </lineage>
</organism>
<proteinExistence type="predicted"/>
<dbReference type="InterPro" id="IPR009875">
    <property type="entry name" value="PilZ_domain"/>
</dbReference>
<keyword evidence="3" id="KW-1185">Reference proteome</keyword>
<dbReference type="EMBL" id="FQZV01000004">
    <property type="protein sequence ID" value="SHI62675.1"/>
    <property type="molecule type" value="Genomic_DNA"/>
</dbReference>
<dbReference type="STRING" id="1121919.SAMN02745975_00278"/>
<dbReference type="Pfam" id="PF07238">
    <property type="entry name" value="PilZ"/>
    <property type="match status" value="1"/>
</dbReference>
<evidence type="ECO:0000259" key="1">
    <source>
        <dbReference type="Pfam" id="PF07238"/>
    </source>
</evidence>
<dbReference type="AlphaFoldDB" id="A0A1M6CNQ4"/>
<dbReference type="GO" id="GO:0035438">
    <property type="term" value="F:cyclic-di-GMP binding"/>
    <property type="evidence" value="ECO:0007669"/>
    <property type="project" value="InterPro"/>
</dbReference>
<dbReference type="Proteomes" id="UP000184536">
    <property type="component" value="Unassembled WGS sequence"/>
</dbReference>
<gene>
    <name evidence="2" type="ORF">SAMN02745975_00278</name>
</gene>
<dbReference type="RefSeq" id="WP_110939581.1">
    <property type="nucleotide sequence ID" value="NZ_FQZV01000004.1"/>
</dbReference>
<evidence type="ECO:0000313" key="2">
    <source>
        <dbReference type="EMBL" id="SHI62675.1"/>
    </source>
</evidence>
<protein>
    <submittedName>
        <fullName evidence="2">PilZ domain-containing protein</fullName>
    </submittedName>
</protein>
<dbReference type="OrthoDB" id="1908709at2"/>
<reference evidence="3" key="1">
    <citation type="submission" date="2016-11" db="EMBL/GenBank/DDBJ databases">
        <authorList>
            <person name="Varghese N."/>
            <person name="Submissions S."/>
        </authorList>
    </citation>
    <scope>NUCLEOTIDE SEQUENCE [LARGE SCALE GENOMIC DNA]</scope>
    <source>
        <strain evidence="3">DSM 17957</strain>
    </source>
</reference>